<dbReference type="InterPro" id="IPR036259">
    <property type="entry name" value="MFS_trans_sf"/>
</dbReference>
<protein>
    <submittedName>
        <fullName evidence="9">MFS transporter</fullName>
    </submittedName>
</protein>
<dbReference type="RefSeq" id="WP_165100481.1">
    <property type="nucleotide sequence ID" value="NZ_JAAKGU010000008.1"/>
</dbReference>
<dbReference type="InterPro" id="IPR020846">
    <property type="entry name" value="MFS_dom"/>
</dbReference>
<dbReference type="Proteomes" id="UP000480151">
    <property type="component" value="Unassembled WGS sequence"/>
</dbReference>
<evidence type="ECO:0000256" key="5">
    <source>
        <dbReference type="ARBA" id="ARBA00022989"/>
    </source>
</evidence>
<evidence type="ECO:0000256" key="7">
    <source>
        <dbReference type="SAM" id="Phobius"/>
    </source>
</evidence>
<feature type="transmembrane region" description="Helical" evidence="7">
    <location>
        <begin position="159"/>
        <end position="176"/>
    </location>
</feature>
<feature type="transmembrane region" description="Helical" evidence="7">
    <location>
        <begin position="91"/>
        <end position="113"/>
    </location>
</feature>
<name>A0A6M1PKL2_9BACL</name>
<accession>A0A6M1PKL2</accession>
<sequence>MKRILFTIIALAINTNLSVPFFPLYATAFHLNSVIVTGLFVIYSICLLPVLLIAGPLGDVWGNKKVVYIGLGLAILSTIFFAEATNISLLYLARALAGMASGAFMGTGTALLLQHSSQNQTAHALTLSSIVTMLGFGLGPAISGIIIQYSPLSPVKIPYQSMFIALSISMLLLASIRERRESTGNRRLFQISMGVPSSHRTLFWAFAAPSVFTAFALNGTVLALMPTFVRSVMHSTNFAVPGILLFILLSGGALAQLIPLPGDAIRRIQARVLLLLAGTWCMLMAGTLINSALLWLGKGIQAVGCGWTFQGSMKLTGSMAPVSERARLLSIFYIAAYSGMILPTLGVGILSFYWGLMPALLTFGAIVTSIGIVIVLNSIRLRMVTQAMKR</sequence>
<dbReference type="PROSITE" id="PS50850">
    <property type="entry name" value="MFS"/>
    <property type="match status" value="1"/>
</dbReference>
<feature type="transmembrane region" description="Helical" evidence="7">
    <location>
        <begin position="360"/>
        <end position="379"/>
    </location>
</feature>
<feature type="transmembrane region" description="Helical" evidence="7">
    <location>
        <begin position="34"/>
        <end position="54"/>
    </location>
</feature>
<dbReference type="EMBL" id="JAAKGU010000008">
    <property type="protein sequence ID" value="NGM84147.1"/>
    <property type="molecule type" value="Genomic_DNA"/>
</dbReference>
<feature type="transmembrane region" description="Helical" evidence="7">
    <location>
        <begin position="299"/>
        <end position="316"/>
    </location>
</feature>
<dbReference type="SUPFAM" id="SSF103473">
    <property type="entry name" value="MFS general substrate transporter"/>
    <property type="match status" value="1"/>
</dbReference>
<dbReference type="InterPro" id="IPR050171">
    <property type="entry name" value="MFS_Transporters"/>
</dbReference>
<proteinExistence type="predicted"/>
<keyword evidence="5 7" id="KW-1133">Transmembrane helix</keyword>
<evidence type="ECO:0000256" key="6">
    <source>
        <dbReference type="ARBA" id="ARBA00023136"/>
    </source>
</evidence>
<dbReference type="PANTHER" id="PTHR23517:SF13">
    <property type="entry name" value="MAJOR FACILITATOR SUPERFAMILY MFS_1"/>
    <property type="match status" value="1"/>
</dbReference>
<evidence type="ECO:0000259" key="8">
    <source>
        <dbReference type="PROSITE" id="PS50850"/>
    </source>
</evidence>
<keyword evidence="3" id="KW-1003">Cell membrane</keyword>
<evidence type="ECO:0000313" key="9">
    <source>
        <dbReference type="EMBL" id="NGM84147.1"/>
    </source>
</evidence>
<dbReference type="AlphaFoldDB" id="A0A6M1PKL2"/>
<feature type="domain" description="Major facilitator superfamily (MFS) profile" evidence="8">
    <location>
        <begin position="1"/>
        <end position="382"/>
    </location>
</feature>
<dbReference type="InterPro" id="IPR011701">
    <property type="entry name" value="MFS"/>
</dbReference>
<organism evidence="9 10">
    <name type="scientific">Paenibacillus apii</name>
    <dbReference type="NCBI Taxonomy" id="1850370"/>
    <lineage>
        <taxon>Bacteria</taxon>
        <taxon>Bacillati</taxon>
        <taxon>Bacillota</taxon>
        <taxon>Bacilli</taxon>
        <taxon>Bacillales</taxon>
        <taxon>Paenibacillaceae</taxon>
        <taxon>Paenibacillus</taxon>
    </lineage>
</organism>
<dbReference type="Pfam" id="PF07690">
    <property type="entry name" value="MFS_1"/>
    <property type="match status" value="1"/>
</dbReference>
<feature type="transmembrane region" description="Helical" evidence="7">
    <location>
        <begin position="125"/>
        <end position="147"/>
    </location>
</feature>
<feature type="transmembrane region" description="Helical" evidence="7">
    <location>
        <begin position="328"/>
        <end position="354"/>
    </location>
</feature>
<dbReference type="PANTHER" id="PTHR23517">
    <property type="entry name" value="RESISTANCE PROTEIN MDTM, PUTATIVE-RELATED-RELATED"/>
    <property type="match status" value="1"/>
</dbReference>
<comment type="caution">
    <text evidence="9">The sequence shown here is derived from an EMBL/GenBank/DDBJ whole genome shotgun (WGS) entry which is preliminary data.</text>
</comment>
<evidence type="ECO:0000256" key="1">
    <source>
        <dbReference type="ARBA" id="ARBA00004651"/>
    </source>
</evidence>
<dbReference type="GO" id="GO:0022857">
    <property type="term" value="F:transmembrane transporter activity"/>
    <property type="evidence" value="ECO:0007669"/>
    <property type="project" value="InterPro"/>
</dbReference>
<keyword evidence="10" id="KW-1185">Reference proteome</keyword>
<evidence type="ECO:0000256" key="4">
    <source>
        <dbReference type="ARBA" id="ARBA00022692"/>
    </source>
</evidence>
<feature type="transmembrane region" description="Helical" evidence="7">
    <location>
        <begin position="238"/>
        <end position="260"/>
    </location>
</feature>
<feature type="transmembrane region" description="Helical" evidence="7">
    <location>
        <begin position="66"/>
        <end position="85"/>
    </location>
</feature>
<comment type="subcellular location">
    <subcellularLocation>
        <location evidence="1">Cell membrane</location>
        <topology evidence="1">Multi-pass membrane protein</topology>
    </subcellularLocation>
</comment>
<evidence type="ECO:0000256" key="3">
    <source>
        <dbReference type="ARBA" id="ARBA00022475"/>
    </source>
</evidence>
<dbReference type="Gene3D" id="1.20.1250.20">
    <property type="entry name" value="MFS general substrate transporter like domains"/>
    <property type="match status" value="1"/>
</dbReference>
<feature type="transmembrane region" description="Helical" evidence="7">
    <location>
        <begin position="272"/>
        <end position="293"/>
    </location>
</feature>
<evidence type="ECO:0000256" key="2">
    <source>
        <dbReference type="ARBA" id="ARBA00022448"/>
    </source>
</evidence>
<keyword evidence="2" id="KW-0813">Transport</keyword>
<reference evidence="9 10" key="1">
    <citation type="submission" date="2020-02" db="EMBL/GenBank/DDBJ databases">
        <authorList>
            <person name="Gao J."/>
            <person name="Sun J."/>
        </authorList>
    </citation>
    <scope>NUCLEOTIDE SEQUENCE [LARGE SCALE GENOMIC DNA]</scope>
    <source>
        <strain evidence="9 10">7124</strain>
    </source>
</reference>
<feature type="transmembrane region" description="Helical" evidence="7">
    <location>
        <begin position="202"/>
        <end position="226"/>
    </location>
</feature>
<keyword evidence="6 7" id="KW-0472">Membrane</keyword>
<dbReference type="GO" id="GO:0005886">
    <property type="term" value="C:plasma membrane"/>
    <property type="evidence" value="ECO:0007669"/>
    <property type="project" value="UniProtKB-SubCell"/>
</dbReference>
<evidence type="ECO:0000313" key="10">
    <source>
        <dbReference type="Proteomes" id="UP000480151"/>
    </source>
</evidence>
<gene>
    <name evidence="9" type="ORF">G5B47_17160</name>
</gene>
<keyword evidence="4 7" id="KW-0812">Transmembrane</keyword>